<dbReference type="PANTHER" id="PTHR22946:SF9">
    <property type="entry name" value="POLYKETIDE TRANSFERASE AF380"/>
    <property type="match status" value="1"/>
</dbReference>
<evidence type="ECO:0000313" key="3">
    <source>
        <dbReference type="EMBL" id="MDC3989187.1"/>
    </source>
</evidence>
<reference evidence="3 4" key="1">
    <citation type="submission" date="2021-04" db="EMBL/GenBank/DDBJ databases">
        <title>Genome analysis of Polyangium sp.</title>
        <authorList>
            <person name="Li Y."/>
            <person name="Wang J."/>
        </authorList>
    </citation>
    <scope>NUCLEOTIDE SEQUENCE [LARGE SCALE GENOMIC DNA]</scope>
    <source>
        <strain evidence="3 4">SDU14</strain>
    </source>
</reference>
<dbReference type="InterPro" id="IPR050261">
    <property type="entry name" value="FrsA_esterase"/>
</dbReference>
<dbReference type="EMBL" id="JAGTJJ010000099">
    <property type="protein sequence ID" value="MDC3989187.1"/>
    <property type="molecule type" value="Genomic_DNA"/>
</dbReference>
<keyword evidence="1 3" id="KW-0378">Hydrolase</keyword>
<comment type="caution">
    <text evidence="3">The sequence shown here is derived from an EMBL/GenBank/DDBJ whole genome shotgun (WGS) entry which is preliminary data.</text>
</comment>
<dbReference type="Pfam" id="PF01738">
    <property type="entry name" value="DLH"/>
    <property type="match status" value="1"/>
</dbReference>
<evidence type="ECO:0000256" key="1">
    <source>
        <dbReference type="ARBA" id="ARBA00022801"/>
    </source>
</evidence>
<dbReference type="Gene3D" id="3.40.50.1820">
    <property type="entry name" value="alpha/beta hydrolase"/>
    <property type="match status" value="1"/>
</dbReference>
<gene>
    <name evidence="3" type="ORF">KEG57_52470</name>
</gene>
<keyword evidence="4" id="KW-1185">Reference proteome</keyword>
<dbReference type="PANTHER" id="PTHR22946">
    <property type="entry name" value="DIENELACTONE HYDROLASE DOMAIN-CONTAINING PROTEIN-RELATED"/>
    <property type="match status" value="1"/>
</dbReference>
<dbReference type="InterPro" id="IPR002925">
    <property type="entry name" value="Dienelactn_hydro"/>
</dbReference>
<protein>
    <submittedName>
        <fullName evidence="3">Dienelactone hydrolase family protein</fullName>
    </submittedName>
</protein>
<organism evidence="3 4">
    <name type="scientific">Polyangium jinanense</name>
    <dbReference type="NCBI Taxonomy" id="2829994"/>
    <lineage>
        <taxon>Bacteria</taxon>
        <taxon>Pseudomonadati</taxon>
        <taxon>Myxococcota</taxon>
        <taxon>Polyangia</taxon>
        <taxon>Polyangiales</taxon>
        <taxon>Polyangiaceae</taxon>
        <taxon>Polyangium</taxon>
    </lineage>
</organism>
<dbReference type="GO" id="GO:0052689">
    <property type="term" value="F:carboxylic ester hydrolase activity"/>
    <property type="evidence" value="ECO:0007669"/>
    <property type="project" value="UniProtKB-ARBA"/>
</dbReference>
<dbReference type="RefSeq" id="WP_272424223.1">
    <property type="nucleotide sequence ID" value="NZ_JAGTJJ010000099.1"/>
</dbReference>
<name>A0A9X3XFR7_9BACT</name>
<dbReference type="Proteomes" id="UP001151081">
    <property type="component" value="Unassembled WGS sequence"/>
</dbReference>
<accession>A0A9X3XFR7</accession>
<dbReference type="InterPro" id="IPR029058">
    <property type="entry name" value="AB_hydrolase_fold"/>
</dbReference>
<sequence length="229" mass="24031">MVNERAETSPVCMPADGVMLNGDLGMPAGARGVVLFAHGSGSSRFSQRNRHVAASLRARGFATLLVDLLTAEEEAVDLRTAEIRFDINLLARRVTGVVDWLGRASSTAGLGIGLFGASTGAAAALVAAAERPDAVLAVVSRGGRPDLAGPALPKVQAPTLLIVGGADTLVIDLNQQAFEDLRCEREIVIIPRATHLFEEPGALDQVADLAGHWFEAHIAPQGRRMARAS</sequence>
<dbReference type="SUPFAM" id="SSF53474">
    <property type="entry name" value="alpha/beta-Hydrolases"/>
    <property type="match status" value="1"/>
</dbReference>
<dbReference type="AlphaFoldDB" id="A0A9X3XFR7"/>
<evidence type="ECO:0000259" key="2">
    <source>
        <dbReference type="Pfam" id="PF01738"/>
    </source>
</evidence>
<evidence type="ECO:0000313" key="4">
    <source>
        <dbReference type="Proteomes" id="UP001151081"/>
    </source>
</evidence>
<proteinExistence type="predicted"/>
<feature type="domain" description="Dienelactone hydrolase" evidence="2">
    <location>
        <begin position="25"/>
        <end position="202"/>
    </location>
</feature>